<reference evidence="5 6" key="1">
    <citation type="journal article" date="2016" name="Nat. Commun.">
        <title>Thousands of microbial genomes shed light on interconnected biogeochemical processes in an aquifer system.</title>
        <authorList>
            <person name="Anantharaman K."/>
            <person name="Brown C.T."/>
            <person name="Hug L.A."/>
            <person name="Sharon I."/>
            <person name="Castelle C.J."/>
            <person name="Probst A.J."/>
            <person name="Thomas B.C."/>
            <person name="Singh A."/>
            <person name="Wilkins M.J."/>
            <person name="Karaoz U."/>
            <person name="Brodie E.L."/>
            <person name="Williams K.H."/>
            <person name="Hubbard S.S."/>
            <person name="Banfield J.F."/>
        </authorList>
    </citation>
    <scope>NUCLEOTIDE SEQUENCE [LARGE SCALE GENOMIC DNA]</scope>
</reference>
<dbReference type="CDD" id="cd02869">
    <property type="entry name" value="PseudoU_synth_RluA_like"/>
    <property type="match status" value="1"/>
</dbReference>
<gene>
    <name evidence="5" type="ORF">A3C70_00780</name>
</gene>
<dbReference type="InterPro" id="IPR006224">
    <property type="entry name" value="PsdUridine_synth_RluA-like_CS"/>
</dbReference>
<comment type="catalytic activity">
    <reaction evidence="3">
        <text>a uridine in RNA = a pseudouridine in RNA</text>
        <dbReference type="Rhea" id="RHEA:48348"/>
        <dbReference type="Rhea" id="RHEA-COMP:12068"/>
        <dbReference type="Rhea" id="RHEA-COMP:12069"/>
        <dbReference type="ChEBI" id="CHEBI:65314"/>
        <dbReference type="ChEBI" id="CHEBI:65315"/>
    </reaction>
</comment>
<dbReference type="PANTHER" id="PTHR21600:SF87">
    <property type="entry name" value="RNA PSEUDOURIDYLATE SYNTHASE DOMAIN-CONTAINING PROTEIN 1"/>
    <property type="match status" value="1"/>
</dbReference>
<evidence type="ECO:0000313" key="6">
    <source>
        <dbReference type="Proteomes" id="UP000178175"/>
    </source>
</evidence>
<dbReference type="Gene3D" id="3.30.2350.10">
    <property type="entry name" value="Pseudouridine synthase"/>
    <property type="match status" value="1"/>
</dbReference>
<dbReference type="PANTHER" id="PTHR21600">
    <property type="entry name" value="MITOCHONDRIAL RNA PSEUDOURIDINE SYNTHASE"/>
    <property type="match status" value="1"/>
</dbReference>
<dbReference type="EMBL" id="MHVR01000023">
    <property type="protein sequence ID" value="OHA95546.1"/>
    <property type="molecule type" value="Genomic_DNA"/>
</dbReference>
<dbReference type="NCBIfam" id="TIGR00005">
    <property type="entry name" value="rluA_subfam"/>
    <property type="match status" value="1"/>
</dbReference>
<evidence type="ECO:0000256" key="1">
    <source>
        <dbReference type="ARBA" id="ARBA00010876"/>
    </source>
</evidence>
<evidence type="ECO:0000256" key="3">
    <source>
        <dbReference type="RuleBase" id="RU362028"/>
    </source>
</evidence>
<dbReference type="InterPro" id="IPR006145">
    <property type="entry name" value="PsdUridine_synth_RsuA/RluA"/>
</dbReference>
<dbReference type="AlphaFoldDB" id="A0A1G2TE37"/>
<evidence type="ECO:0000313" key="5">
    <source>
        <dbReference type="EMBL" id="OHA95546.1"/>
    </source>
</evidence>
<dbReference type="GO" id="GO:0003723">
    <property type="term" value="F:RNA binding"/>
    <property type="evidence" value="ECO:0007669"/>
    <property type="project" value="InterPro"/>
</dbReference>
<feature type="domain" description="Pseudouridine synthase RsuA/RluA-like" evidence="4">
    <location>
        <begin position="14"/>
        <end position="193"/>
    </location>
</feature>
<dbReference type="Pfam" id="PF00849">
    <property type="entry name" value="PseudoU_synth_2"/>
    <property type="match status" value="1"/>
</dbReference>
<dbReference type="PROSITE" id="PS01129">
    <property type="entry name" value="PSI_RLU"/>
    <property type="match status" value="1"/>
</dbReference>
<accession>A0A1G2TE37</accession>
<evidence type="ECO:0000256" key="2">
    <source>
        <dbReference type="PIRSR" id="PIRSR606225-1"/>
    </source>
</evidence>
<dbReference type="InterPro" id="IPR020103">
    <property type="entry name" value="PsdUridine_synth_cat_dom_sf"/>
</dbReference>
<proteinExistence type="inferred from homology"/>
<protein>
    <recommendedName>
        <fullName evidence="3">Pseudouridine synthase</fullName>
        <ecNumber evidence="3">5.4.99.-</ecNumber>
    </recommendedName>
</protein>
<organism evidence="5 6">
    <name type="scientific">Candidatus Zambryskibacteria bacterium RIFCSPHIGHO2_02_FULL_43_14</name>
    <dbReference type="NCBI Taxonomy" id="1802748"/>
    <lineage>
        <taxon>Bacteria</taxon>
        <taxon>Candidatus Zambryskiibacteriota</taxon>
    </lineage>
</organism>
<keyword evidence="3" id="KW-0413">Isomerase</keyword>
<dbReference type="Proteomes" id="UP000178175">
    <property type="component" value="Unassembled WGS sequence"/>
</dbReference>
<comment type="similarity">
    <text evidence="1 3">Belongs to the pseudouridine synthase RluA family.</text>
</comment>
<feature type="active site" evidence="2">
    <location>
        <position position="73"/>
    </location>
</feature>
<evidence type="ECO:0000259" key="4">
    <source>
        <dbReference type="Pfam" id="PF00849"/>
    </source>
</evidence>
<dbReference type="GO" id="GO:0140098">
    <property type="term" value="F:catalytic activity, acting on RNA"/>
    <property type="evidence" value="ECO:0007669"/>
    <property type="project" value="UniProtKB-ARBA"/>
</dbReference>
<sequence length="253" mass="28760">MIDLSKNILYEDENILVLNKPAGLIVHPDGRIVEPSVSEWFAKTYPDSKDVGESIKKTSGELIERAGVVHRIDRETSGVLLLAKTKRGYAVLKEQFQKREIEKIYHLFIYGNMKDDYGTINLPIGRSVSNFKKRSAQRGARGEMREAITYFQVLKRVSDPPSHKASEGQSKSVTFMEAKPKTGRTHQIRVHFKALHHPIVCDKLYAPNKPCLLGFTRLALHSRAITFKTVNDKKVIIEAPYPEDFKQALNMLN</sequence>
<dbReference type="GO" id="GO:0000455">
    <property type="term" value="P:enzyme-directed rRNA pseudouridine synthesis"/>
    <property type="evidence" value="ECO:0007669"/>
    <property type="project" value="TreeGrafter"/>
</dbReference>
<comment type="function">
    <text evidence="3">Responsible for synthesis of pseudouridine from uracil.</text>
</comment>
<dbReference type="EC" id="5.4.99.-" evidence="3"/>
<dbReference type="GO" id="GO:0009982">
    <property type="term" value="F:pseudouridine synthase activity"/>
    <property type="evidence" value="ECO:0007669"/>
    <property type="project" value="InterPro"/>
</dbReference>
<dbReference type="InterPro" id="IPR050188">
    <property type="entry name" value="RluA_PseudoU_synthase"/>
</dbReference>
<name>A0A1G2TE37_9BACT</name>
<comment type="caution">
    <text evidence="5">The sequence shown here is derived from an EMBL/GenBank/DDBJ whole genome shotgun (WGS) entry which is preliminary data.</text>
</comment>
<dbReference type="SUPFAM" id="SSF55120">
    <property type="entry name" value="Pseudouridine synthase"/>
    <property type="match status" value="1"/>
</dbReference>
<dbReference type="InterPro" id="IPR006225">
    <property type="entry name" value="PsdUridine_synth_RluC/D"/>
</dbReference>